<feature type="transmembrane region" description="Helical" evidence="1">
    <location>
        <begin position="12"/>
        <end position="30"/>
    </location>
</feature>
<reference evidence="2" key="1">
    <citation type="journal article" date="2021" name="Proc. Natl. Acad. Sci. U.S.A.">
        <title>A Catalog of Tens of Thousands of Viruses from Human Metagenomes Reveals Hidden Associations with Chronic Diseases.</title>
        <authorList>
            <person name="Tisza M.J."/>
            <person name="Buck C.B."/>
        </authorList>
    </citation>
    <scope>NUCLEOTIDE SEQUENCE</scope>
    <source>
        <strain evidence="2">CtMnh10</strain>
    </source>
</reference>
<protein>
    <submittedName>
        <fullName evidence="2">Uncharacterized protein</fullName>
    </submittedName>
</protein>
<evidence type="ECO:0000256" key="1">
    <source>
        <dbReference type="SAM" id="Phobius"/>
    </source>
</evidence>
<dbReference type="EMBL" id="BK032827">
    <property type="protein sequence ID" value="DAF62735.1"/>
    <property type="molecule type" value="Genomic_DNA"/>
</dbReference>
<name>A0A8S5TIC5_9CAUD</name>
<evidence type="ECO:0000313" key="2">
    <source>
        <dbReference type="EMBL" id="DAF62735.1"/>
    </source>
</evidence>
<keyword evidence="1" id="KW-0812">Transmembrane</keyword>
<sequence length="57" mass="6997">MKNWRRNILYLKNRFTLVSIYAIIYIRGIMGNLSVRNNQVGRAVYLEWRVKRFELHI</sequence>
<keyword evidence="1" id="KW-0472">Membrane</keyword>
<organism evidence="2">
    <name type="scientific">Myoviridae sp. ctMnh10</name>
    <dbReference type="NCBI Taxonomy" id="2827682"/>
    <lineage>
        <taxon>Viruses</taxon>
        <taxon>Duplodnaviria</taxon>
        <taxon>Heunggongvirae</taxon>
        <taxon>Uroviricota</taxon>
        <taxon>Caudoviricetes</taxon>
    </lineage>
</organism>
<proteinExistence type="predicted"/>
<accession>A0A8S5TIC5</accession>
<keyword evidence="1" id="KW-1133">Transmembrane helix</keyword>